<evidence type="ECO:0000256" key="4">
    <source>
        <dbReference type="ARBA" id="ARBA00023125"/>
    </source>
</evidence>
<dbReference type="InterPro" id="IPR036388">
    <property type="entry name" value="WH-like_DNA-bd_sf"/>
</dbReference>
<dbReference type="InterPro" id="IPR004839">
    <property type="entry name" value="Aminotransferase_I/II_large"/>
</dbReference>
<dbReference type="PROSITE" id="PS50949">
    <property type="entry name" value="HTH_GNTR"/>
    <property type="match status" value="1"/>
</dbReference>
<dbReference type="Proteomes" id="UP000271573">
    <property type="component" value="Chromosome"/>
</dbReference>
<accession>A0A3G9J244</accession>
<name>A0A3G9J244_9ACTN</name>
<dbReference type="SMART" id="SM00345">
    <property type="entry name" value="HTH_GNTR"/>
    <property type="match status" value="1"/>
</dbReference>
<dbReference type="OrthoDB" id="199743at2"/>
<dbReference type="AlphaFoldDB" id="A0A3G9J244"/>
<dbReference type="PANTHER" id="PTHR46577:SF1">
    <property type="entry name" value="HTH-TYPE TRANSCRIPTIONAL REGULATORY PROTEIN GABR"/>
    <property type="match status" value="1"/>
</dbReference>
<dbReference type="PANTHER" id="PTHR46577">
    <property type="entry name" value="HTH-TYPE TRANSCRIPTIONAL REGULATORY PROTEIN GABR"/>
    <property type="match status" value="1"/>
</dbReference>
<dbReference type="InterPro" id="IPR036390">
    <property type="entry name" value="WH_DNA-bd_sf"/>
</dbReference>
<keyword evidence="4" id="KW-0238">DNA-binding</keyword>
<dbReference type="PRINTS" id="PR00035">
    <property type="entry name" value="HTHGNTR"/>
</dbReference>
<comment type="similarity">
    <text evidence="1">In the C-terminal section; belongs to the class-I pyridoxal-phosphate-dependent aminotransferase family.</text>
</comment>
<dbReference type="InterPro" id="IPR015421">
    <property type="entry name" value="PyrdxlP-dep_Trfase_major"/>
</dbReference>
<dbReference type="InterPro" id="IPR051446">
    <property type="entry name" value="HTH_trans_reg/aminotransferase"/>
</dbReference>
<dbReference type="GO" id="GO:0003700">
    <property type="term" value="F:DNA-binding transcription factor activity"/>
    <property type="evidence" value="ECO:0007669"/>
    <property type="project" value="InterPro"/>
</dbReference>
<evidence type="ECO:0000313" key="7">
    <source>
        <dbReference type="EMBL" id="BBH17638.1"/>
    </source>
</evidence>
<organism evidence="7 8">
    <name type="scientific">Nocardioides baekrokdamisoli</name>
    <dbReference type="NCBI Taxonomy" id="1804624"/>
    <lineage>
        <taxon>Bacteria</taxon>
        <taxon>Bacillati</taxon>
        <taxon>Actinomycetota</taxon>
        <taxon>Actinomycetes</taxon>
        <taxon>Propionibacteriales</taxon>
        <taxon>Nocardioidaceae</taxon>
        <taxon>Nocardioides</taxon>
    </lineage>
</organism>
<evidence type="ECO:0000256" key="1">
    <source>
        <dbReference type="ARBA" id="ARBA00005384"/>
    </source>
</evidence>
<evidence type="ECO:0000313" key="8">
    <source>
        <dbReference type="Proteomes" id="UP000271573"/>
    </source>
</evidence>
<keyword evidence="2" id="KW-0663">Pyridoxal phosphate</keyword>
<dbReference type="KEGG" id="nbe:Back2_19250"/>
<dbReference type="EMBL" id="AP019307">
    <property type="protein sequence ID" value="BBH17638.1"/>
    <property type="molecule type" value="Genomic_DNA"/>
</dbReference>
<evidence type="ECO:0000256" key="5">
    <source>
        <dbReference type="ARBA" id="ARBA00023163"/>
    </source>
</evidence>
<dbReference type="Gene3D" id="3.40.640.10">
    <property type="entry name" value="Type I PLP-dependent aspartate aminotransferase-like (Major domain)"/>
    <property type="match status" value="1"/>
</dbReference>
<dbReference type="Gene3D" id="1.10.10.10">
    <property type="entry name" value="Winged helix-like DNA-binding domain superfamily/Winged helix DNA-binding domain"/>
    <property type="match status" value="1"/>
</dbReference>
<dbReference type="SUPFAM" id="SSF53383">
    <property type="entry name" value="PLP-dependent transferases"/>
    <property type="match status" value="1"/>
</dbReference>
<keyword evidence="3" id="KW-0805">Transcription regulation</keyword>
<reference evidence="7 8" key="1">
    <citation type="submission" date="2018-11" db="EMBL/GenBank/DDBJ databases">
        <title>Complete genome sequence of Nocardioides baekrokdamisoli strain KCTC 39748.</title>
        <authorList>
            <person name="Kang S.W."/>
            <person name="Lee K.C."/>
            <person name="Kim K.K."/>
            <person name="Kim J.S."/>
            <person name="Kim D.S."/>
            <person name="Ko S.H."/>
            <person name="Yang S.H."/>
            <person name="Shin Y.K."/>
            <person name="Lee J.S."/>
        </authorList>
    </citation>
    <scope>NUCLEOTIDE SEQUENCE [LARGE SCALE GENOMIC DNA]</scope>
    <source>
        <strain evidence="7 8">KCTC 39748</strain>
    </source>
</reference>
<sequence length="480" mass="51027">MKRVLNATRVAALIGDFDRSPAYEGVAHGLRDLIIAGRIPTGIRLPSERELTEALGVSRTTVARAYALLRELGFLESRQGSGSVAVLPQSDTHRGDHLLRPTDGGVVAGDVIDLTCAAPSPGPGLMRAYERATAELAPYLGGTGYYPSGLPSLRELVAATFTDRGVPTSADQILVVPGALAGLAVAARALLSAGDRVVVESPTYPNAIAALTEAGARVVGVDTSDRGWDPTTMAATIRQVSPRLAYLVPDFHNPTGALIGDEARDIVARELVRGRTTAVVDESMLDVDLDGGPLPRPFAAYAADTITLGSMSKGYWGGLRVGWIRAPRDRMDALIGARLSLDLGTPVFEQLVAIELLQSREETLAHRRTTLRASRDAALSALATHLPDWRVARPRGGLSLWCELPESGASALAREATRHGVLLTPGPAFAPEGGMDRYLRVPYALPPETMTEAVTRIAAAWRETLDLPKGLTTPRRTLVA</sequence>
<keyword evidence="8" id="KW-1185">Reference proteome</keyword>
<feature type="domain" description="HTH gntR-type" evidence="6">
    <location>
        <begin position="20"/>
        <end position="88"/>
    </location>
</feature>
<proteinExistence type="inferred from homology"/>
<evidence type="ECO:0000256" key="3">
    <source>
        <dbReference type="ARBA" id="ARBA00023015"/>
    </source>
</evidence>
<dbReference type="SUPFAM" id="SSF46785">
    <property type="entry name" value="Winged helix' DNA-binding domain"/>
    <property type="match status" value="1"/>
</dbReference>
<dbReference type="InterPro" id="IPR000524">
    <property type="entry name" value="Tscrpt_reg_HTH_GntR"/>
</dbReference>
<dbReference type="GO" id="GO:0003677">
    <property type="term" value="F:DNA binding"/>
    <property type="evidence" value="ECO:0007669"/>
    <property type="project" value="UniProtKB-KW"/>
</dbReference>
<dbReference type="CDD" id="cd07377">
    <property type="entry name" value="WHTH_GntR"/>
    <property type="match status" value="1"/>
</dbReference>
<evidence type="ECO:0000259" key="6">
    <source>
        <dbReference type="PROSITE" id="PS50949"/>
    </source>
</evidence>
<evidence type="ECO:0000256" key="2">
    <source>
        <dbReference type="ARBA" id="ARBA00022898"/>
    </source>
</evidence>
<dbReference type="Pfam" id="PF00392">
    <property type="entry name" value="GntR"/>
    <property type="match status" value="1"/>
</dbReference>
<dbReference type="GO" id="GO:0030170">
    <property type="term" value="F:pyridoxal phosphate binding"/>
    <property type="evidence" value="ECO:0007669"/>
    <property type="project" value="InterPro"/>
</dbReference>
<protein>
    <submittedName>
        <fullName evidence="7">GntR family transcriptional regulator</fullName>
    </submittedName>
</protein>
<dbReference type="RefSeq" id="WP_125568942.1">
    <property type="nucleotide sequence ID" value="NZ_AP019307.1"/>
</dbReference>
<gene>
    <name evidence="7" type="ORF">Back2_19250</name>
</gene>
<keyword evidence="5" id="KW-0804">Transcription</keyword>
<dbReference type="Pfam" id="PF00155">
    <property type="entry name" value="Aminotran_1_2"/>
    <property type="match status" value="1"/>
</dbReference>
<dbReference type="InterPro" id="IPR015424">
    <property type="entry name" value="PyrdxlP-dep_Trfase"/>
</dbReference>
<dbReference type="CDD" id="cd00609">
    <property type="entry name" value="AAT_like"/>
    <property type="match status" value="1"/>
</dbReference>